<evidence type="ECO:0000313" key="2">
    <source>
        <dbReference type="EMBL" id="MFC6197304.1"/>
    </source>
</evidence>
<sequence>MKRIPLMQATFALPVLLALSSLIGLTLALLGDGLLDVGSWIFLGIPVAVIVWLYIRAARQP</sequence>
<evidence type="ECO:0000256" key="1">
    <source>
        <dbReference type="SAM" id="Phobius"/>
    </source>
</evidence>
<evidence type="ECO:0008006" key="4">
    <source>
        <dbReference type="Google" id="ProtNLM"/>
    </source>
</evidence>
<gene>
    <name evidence="2" type="ORF">ACFQDM_04400</name>
</gene>
<comment type="caution">
    <text evidence="2">The sequence shown here is derived from an EMBL/GenBank/DDBJ whole genome shotgun (WGS) entry which is preliminary data.</text>
</comment>
<keyword evidence="1" id="KW-0472">Membrane</keyword>
<feature type="transmembrane region" description="Helical" evidence="1">
    <location>
        <begin position="38"/>
        <end position="55"/>
    </location>
</feature>
<dbReference type="Proteomes" id="UP001596303">
    <property type="component" value="Unassembled WGS sequence"/>
</dbReference>
<evidence type="ECO:0000313" key="3">
    <source>
        <dbReference type="Proteomes" id="UP001596303"/>
    </source>
</evidence>
<accession>A0ABW1S719</accession>
<keyword evidence="3" id="KW-1185">Reference proteome</keyword>
<proteinExistence type="predicted"/>
<name>A0ABW1S719_9PROT</name>
<dbReference type="EMBL" id="JBHSSW010000004">
    <property type="protein sequence ID" value="MFC6197304.1"/>
    <property type="molecule type" value="Genomic_DNA"/>
</dbReference>
<dbReference type="RefSeq" id="WP_377375996.1">
    <property type="nucleotide sequence ID" value="NZ_JBHSSW010000004.1"/>
</dbReference>
<reference evidence="3" key="1">
    <citation type="journal article" date="2019" name="Int. J. Syst. Evol. Microbiol.">
        <title>The Global Catalogue of Microorganisms (GCM) 10K type strain sequencing project: providing services to taxonomists for standard genome sequencing and annotation.</title>
        <authorList>
            <consortium name="The Broad Institute Genomics Platform"/>
            <consortium name="The Broad Institute Genome Sequencing Center for Infectious Disease"/>
            <person name="Wu L."/>
            <person name="Ma J."/>
        </authorList>
    </citation>
    <scope>NUCLEOTIDE SEQUENCE [LARGE SCALE GENOMIC DNA]</scope>
    <source>
        <strain evidence="3">CGMCC-1.15741</strain>
    </source>
</reference>
<keyword evidence="1" id="KW-1133">Transmembrane helix</keyword>
<organism evidence="2 3">
    <name type="scientific">Ponticaulis profundi</name>
    <dbReference type="NCBI Taxonomy" id="2665222"/>
    <lineage>
        <taxon>Bacteria</taxon>
        <taxon>Pseudomonadati</taxon>
        <taxon>Pseudomonadota</taxon>
        <taxon>Alphaproteobacteria</taxon>
        <taxon>Hyphomonadales</taxon>
        <taxon>Hyphomonadaceae</taxon>
        <taxon>Ponticaulis</taxon>
    </lineage>
</organism>
<protein>
    <recommendedName>
        <fullName evidence="4">CTP synthetase</fullName>
    </recommendedName>
</protein>
<keyword evidence="1" id="KW-0812">Transmembrane</keyword>